<organism evidence="3 4">
    <name type="scientific">Allacma fusca</name>
    <dbReference type="NCBI Taxonomy" id="39272"/>
    <lineage>
        <taxon>Eukaryota</taxon>
        <taxon>Metazoa</taxon>
        <taxon>Ecdysozoa</taxon>
        <taxon>Arthropoda</taxon>
        <taxon>Hexapoda</taxon>
        <taxon>Collembola</taxon>
        <taxon>Symphypleona</taxon>
        <taxon>Sminthuridae</taxon>
        <taxon>Allacma</taxon>
    </lineage>
</organism>
<reference evidence="3" key="1">
    <citation type="submission" date="2021-06" db="EMBL/GenBank/DDBJ databases">
        <authorList>
            <person name="Hodson N. C."/>
            <person name="Mongue J. A."/>
            <person name="Jaron S. K."/>
        </authorList>
    </citation>
    <scope>NUCLEOTIDE SEQUENCE</scope>
</reference>
<dbReference type="EMBL" id="CAJVCH010195071">
    <property type="protein sequence ID" value="CAG7730475.1"/>
    <property type="molecule type" value="Genomic_DNA"/>
</dbReference>
<dbReference type="InterPro" id="IPR050309">
    <property type="entry name" value="Type-B_Carboxylest/Lipase"/>
</dbReference>
<comment type="caution">
    <text evidence="3">The sequence shown here is derived from an EMBL/GenBank/DDBJ whole genome shotgun (WGS) entry which is preliminary data.</text>
</comment>
<dbReference type="AlphaFoldDB" id="A0A8J2P3D9"/>
<keyword evidence="1" id="KW-0325">Glycoprotein</keyword>
<evidence type="ECO:0000313" key="4">
    <source>
        <dbReference type="Proteomes" id="UP000708208"/>
    </source>
</evidence>
<feature type="domain" description="Carboxylesterase type B" evidence="2">
    <location>
        <begin position="1"/>
        <end position="379"/>
    </location>
</feature>
<accession>A0A8J2P3D9</accession>
<name>A0A8J2P3D9_9HEXA</name>
<evidence type="ECO:0000259" key="2">
    <source>
        <dbReference type="Pfam" id="PF00135"/>
    </source>
</evidence>
<dbReference type="OrthoDB" id="19653at2759"/>
<proteinExistence type="predicted"/>
<keyword evidence="4" id="KW-1185">Reference proteome</keyword>
<evidence type="ECO:0000256" key="1">
    <source>
        <dbReference type="ARBA" id="ARBA00023180"/>
    </source>
</evidence>
<protein>
    <recommendedName>
        <fullName evidence="2">Carboxylesterase type B domain-containing protein</fullName>
    </recommendedName>
</protein>
<evidence type="ECO:0000313" key="3">
    <source>
        <dbReference type="EMBL" id="CAG7730475.1"/>
    </source>
</evidence>
<sequence length="435" mass="49137">MKDQVAALNWVKKNIHSFGGDPSRVTIFGTGTGAASVSYHILSPLSTGLFHRGISQSGNALCPWAFVRNPKDFADEMGHLMNCSVANTFTIAACLKQANARDIIIQQQKLVEWNAEAISLVPFAPVVESIEHSIETGPVFLHEPPMKLLREGRFRKVPWLTGVNSADGLTFPAASILNSKTALKDLDTNWKRFAPLIFGYKDLAPNPISVSQKIRDFYFGSNGGIIDHNVRENFSNALSDRNFFRCARNCALLYAKESPVWIYYFTYKSNSSILNSYGLRDLSDFPGVAHSDELQYLFKMKTFPEIKHNSNYFEFSQSLISLWVSFASEGRPGELWHGAEKWNPVPNNQINSQYPMKMYRIDEYTEVIDEPFLSRLNFWDKLRLLPPQSAVFPSISRNYHPDSNINSASGKTLANKLFPGLCLFVLLNFTFDFVL</sequence>
<dbReference type="Proteomes" id="UP000708208">
    <property type="component" value="Unassembled WGS sequence"/>
</dbReference>
<dbReference type="PANTHER" id="PTHR11559">
    <property type="entry name" value="CARBOXYLESTERASE"/>
    <property type="match status" value="1"/>
</dbReference>
<dbReference type="InterPro" id="IPR002018">
    <property type="entry name" value="CarbesteraseB"/>
</dbReference>
<gene>
    <name evidence="3" type="ORF">AFUS01_LOCUS19118</name>
</gene>
<dbReference type="Pfam" id="PF00135">
    <property type="entry name" value="COesterase"/>
    <property type="match status" value="1"/>
</dbReference>